<organism evidence="1 2">
    <name type="scientific">Methylophilus luteus</name>
    <dbReference type="NCBI Taxonomy" id="640108"/>
    <lineage>
        <taxon>Bacteria</taxon>
        <taxon>Pseudomonadati</taxon>
        <taxon>Pseudomonadota</taxon>
        <taxon>Betaproteobacteria</taxon>
        <taxon>Nitrosomonadales</taxon>
        <taxon>Methylophilaceae</taxon>
        <taxon>Methylophilus</taxon>
    </lineage>
</organism>
<dbReference type="InterPro" id="IPR036661">
    <property type="entry name" value="Luciferase-like_sf"/>
</dbReference>
<dbReference type="PANTHER" id="PTHR30137">
    <property type="entry name" value="LUCIFERASE-LIKE MONOOXYGENASE"/>
    <property type="match status" value="1"/>
</dbReference>
<protein>
    <recommendedName>
        <fullName evidence="3">Luciferase-like domain-containing protein</fullName>
    </recommendedName>
</protein>
<name>A0ABW3F8F6_9PROT</name>
<keyword evidence="2" id="KW-1185">Reference proteome</keyword>
<evidence type="ECO:0000313" key="1">
    <source>
        <dbReference type="EMBL" id="MFD0913897.1"/>
    </source>
</evidence>
<dbReference type="EMBL" id="JBHTKB010000002">
    <property type="protein sequence ID" value="MFD0913897.1"/>
    <property type="molecule type" value="Genomic_DNA"/>
</dbReference>
<reference evidence="2" key="1">
    <citation type="journal article" date="2019" name="Int. J. Syst. Evol. Microbiol.">
        <title>The Global Catalogue of Microorganisms (GCM) 10K type strain sequencing project: providing services to taxonomists for standard genome sequencing and annotation.</title>
        <authorList>
            <consortium name="The Broad Institute Genomics Platform"/>
            <consortium name="The Broad Institute Genome Sequencing Center for Infectious Disease"/>
            <person name="Wu L."/>
            <person name="Ma J."/>
        </authorList>
    </citation>
    <scope>NUCLEOTIDE SEQUENCE [LARGE SCALE GENOMIC DNA]</scope>
    <source>
        <strain evidence="2">CCUG 58412</strain>
    </source>
</reference>
<gene>
    <name evidence="1" type="ORF">ACFQ1Z_10095</name>
</gene>
<dbReference type="SUPFAM" id="SSF51679">
    <property type="entry name" value="Bacterial luciferase-like"/>
    <property type="match status" value="1"/>
</dbReference>
<dbReference type="Proteomes" id="UP001597128">
    <property type="component" value="Unassembled WGS sequence"/>
</dbReference>
<sequence>MIFSNSAGYSRALTSLRVSEIVANTNSLRVGVSGVYCSLIALKVIASDFQSLNAFHPNRIDMALKVKTLPESVKLNVNRRHIAEHIEKLKASNSIGSSKPIWIMGSNMKSAQLAGNLGIPFSVISEGSINDVMNTIKCYREAFKPSEYLSKPYIRVGVNVIAAATDQYASYLASSWQRLVISNRRGSGVGFKPPTVNYLDHISDEDKGLLKQFLGRTVIGSKVTVTREIRALLKMTNADELLVSSRIFEHDALLNSNQLIAEALN</sequence>
<dbReference type="InterPro" id="IPR050766">
    <property type="entry name" value="Bact_Lucif_Oxidored"/>
</dbReference>
<evidence type="ECO:0008006" key="3">
    <source>
        <dbReference type="Google" id="ProtNLM"/>
    </source>
</evidence>
<evidence type="ECO:0000313" key="2">
    <source>
        <dbReference type="Proteomes" id="UP001597128"/>
    </source>
</evidence>
<proteinExistence type="predicted"/>
<comment type="caution">
    <text evidence="1">The sequence shown here is derived from an EMBL/GenBank/DDBJ whole genome shotgun (WGS) entry which is preliminary data.</text>
</comment>
<dbReference type="RefSeq" id="WP_379057383.1">
    <property type="nucleotide sequence ID" value="NZ_JBHTKB010000002.1"/>
</dbReference>
<dbReference type="PANTHER" id="PTHR30137:SF6">
    <property type="entry name" value="LUCIFERASE-LIKE MONOOXYGENASE"/>
    <property type="match status" value="1"/>
</dbReference>
<accession>A0ABW3F8F6</accession>
<dbReference type="Gene3D" id="3.20.20.30">
    <property type="entry name" value="Luciferase-like domain"/>
    <property type="match status" value="1"/>
</dbReference>